<dbReference type="Proteomes" id="UP001179181">
    <property type="component" value="Unassembled WGS sequence"/>
</dbReference>
<name>A0ABX0UQA6_9BACT</name>
<feature type="domain" description="DUF7674" evidence="1">
    <location>
        <begin position="8"/>
        <end position="87"/>
    </location>
</feature>
<protein>
    <recommendedName>
        <fullName evidence="1">DUF7674 domain-containing protein</fullName>
    </recommendedName>
</protein>
<dbReference type="RefSeq" id="WP_167274548.1">
    <property type="nucleotide sequence ID" value="NZ_JAASQJ010000004.1"/>
</dbReference>
<organism evidence="2 3">
    <name type="scientific">Dyadobacter arcticus</name>
    <dbReference type="NCBI Taxonomy" id="1078754"/>
    <lineage>
        <taxon>Bacteria</taxon>
        <taxon>Pseudomonadati</taxon>
        <taxon>Bacteroidota</taxon>
        <taxon>Cytophagia</taxon>
        <taxon>Cytophagales</taxon>
        <taxon>Spirosomataceae</taxon>
        <taxon>Dyadobacter</taxon>
    </lineage>
</organism>
<keyword evidence="3" id="KW-1185">Reference proteome</keyword>
<comment type="caution">
    <text evidence="2">The sequence shown here is derived from an EMBL/GenBank/DDBJ whole genome shotgun (WGS) entry which is preliminary data.</text>
</comment>
<gene>
    <name evidence="2" type="ORF">FHS68_004361</name>
</gene>
<proteinExistence type="predicted"/>
<evidence type="ECO:0000313" key="3">
    <source>
        <dbReference type="Proteomes" id="UP001179181"/>
    </source>
</evidence>
<evidence type="ECO:0000313" key="2">
    <source>
        <dbReference type="EMBL" id="NIJ55174.1"/>
    </source>
</evidence>
<reference evidence="2 3" key="1">
    <citation type="submission" date="2020-03" db="EMBL/GenBank/DDBJ databases">
        <title>Genomic Encyclopedia of Type Strains, Phase IV (KMG-IV): sequencing the most valuable type-strain genomes for metagenomic binning, comparative biology and taxonomic classification.</title>
        <authorList>
            <person name="Goeker M."/>
        </authorList>
    </citation>
    <scope>NUCLEOTIDE SEQUENCE [LARGE SCALE GENOMIC DNA]</scope>
    <source>
        <strain evidence="2 3">DSM 102865</strain>
    </source>
</reference>
<accession>A0ABX0UQA6</accession>
<evidence type="ECO:0000259" key="1">
    <source>
        <dbReference type="Pfam" id="PF24722"/>
    </source>
</evidence>
<dbReference type="Pfam" id="PF24722">
    <property type="entry name" value="DUF7674"/>
    <property type="match status" value="1"/>
</dbReference>
<dbReference type="InterPro" id="IPR056091">
    <property type="entry name" value="DUF7674"/>
</dbReference>
<sequence>MKKRLKLGIYDQMQKFADLTLRLVLTGKMERAKKCFAVAERLFLTGTVQMRNAITVVYVYHLAAVLETHHYDVKSMLPQALGKEYLRISSFGL</sequence>
<dbReference type="EMBL" id="JAASQJ010000004">
    <property type="protein sequence ID" value="NIJ55174.1"/>
    <property type="molecule type" value="Genomic_DNA"/>
</dbReference>